<comment type="similarity">
    <text evidence="1">Belongs to the sigma-70 factor family. ECF subfamily.</text>
</comment>
<evidence type="ECO:0000256" key="2">
    <source>
        <dbReference type="ARBA" id="ARBA00023015"/>
    </source>
</evidence>
<keyword evidence="3" id="KW-0731">Sigma factor</keyword>
<dbReference type="InterPro" id="IPR014284">
    <property type="entry name" value="RNA_pol_sigma-70_dom"/>
</dbReference>
<keyword evidence="2" id="KW-0805">Transcription regulation</keyword>
<name>A0A6J7LEZ4_9ZZZZ</name>
<dbReference type="InterPro" id="IPR039425">
    <property type="entry name" value="RNA_pol_sigma-70-like"/>
</dbReference>
<keyword evidence="5" id="KW-0804">Transcription</keyword>
<dbReference type="GO" id="GO:0016987">
    <property type="term" value="F:sigma factor activity"/>
    <property type="evidence" value="ECO:0007669"/>
    <property type="project" value="UniProtKB-KW"/>
</dbReference>
<dbReference type="SUPFAM" id="SSF88659">
    <property type="entry name" value="Sigma3 and sigma4 domains of RNA polymerase sigma factors"/>
    <property type="match status" value="1"/>
</dbReference>
<dbReference type="InterPro" id="IPR007627">
    <property type="entry name" value="RNA_pol_sigma70_r2"/>
</dbReference>
<feature type="domain" description="RNA polymerase sigma-70 region 2" evidence="6">
    <location>
        <begin position="29"/>
        <end position="79"/>
    </location>
</feature>
<evidence type="ECO:0000259" key="7">
    <source>
        <dbReference type="Pfam" id="PF08281"/>
    </source>
</evidence>
<dbReference type="PANTHER" id="PTHR43133">
    <property type="entry name" value="RNA POLYMERASE ECF-TYPE SIGMA FACTO"/>
    <property type="match status" value="1"/>
</dbReference>
<accession>A0A6J7LEZ4</accession>
<dbReference type="EMBL" id="CAFBMW010000065">
    <property type="protein sequence ID" value="CAB4966771.1"/>
    <property type="molecule type" value="Genomic_DNA"/>
</dbReference>
<keyword evidence="4" id="KW-0238">DNA-binding</keyword>
<dbReference type="NCBIfam" id="TIGR02937">
    <property type="entry name" value="sigma70-ECF"/>
    <property type="match status" value="1"/>
</dbReference>
<evidence type="ECO:0000256" key="3">
    <source>
        <dbReference type="ARBA" id="ARBA00023082"/>
    </source>
</evidence>
<dbReference type="CDD" id="cd06171">
    <property type="entry name" value="Sigma70_r4"/>
    <property type="match status" value="1"/>
</dbReference>
<dbReference type="Pfam" id="PF08281">
    <property type="entry name" value="Sigma70_r4_2"/>
    <property type="match status" value="1"/>
</dbReference>
<dbReference type="NCBIfam" id="TIGR02983">
    <property type="entry name" value="SigE-fam_strep"/>
    <property type="match status" value="1"/>
</dbReference>
<evidence type="ECO:0000256" key="4">
    <source>
        <dbReference type="ARBA" id="ARBA00023125"/>
    </source>
</evidence>
<dbReference type="AlphaFoldDB" id="A0A6J7LEZ4"/>
<feature type="domain" description="RNA polymerase sigma factor 70 region 4 type 2" evidence="7">
    <location>
        <begin position="103"/>
        <end position="151"/>
    </location>
</feature>
<evidence type="ECO:0000313" key="8">
    <source>
        <dbReference type="EMBL" id="CAB4966771.1"/>
    </source>
</evidence>
<dbReference type="Gene3D" id="1.10.1740.10">
    <property type="match status" value="1"/>
</dbReference>
<dbReference type="SUPFAM" id="SSF88946">
    <property type="entry name" value="Sigma2 domain of RNA polymerase sigma factors"/>
    <property type="match status" value="1"/>
</dbReference>
<dbReference type="InterPro" id="IPR036388">
    <property type="entry name" value="WH-like_DNA-bd_sf"/>
</dbReference>
<dbReference type="GO" id="GO:0003677">
    <property type="term" value="F:DNA binding"/>
    <property type="evidence" value="ECO:0007669"/>
    <property type="project" value="UniProtKB-KW"/>
</dbReference>
<dbReference type="InterPro" id="IPR013249">
    <property type="entry name" value="RNA_pol_sigma70_r4_t2"/>
</dbReference>
<sequence length="170" mass="19006">MGQDRDDAFAEFASARWLVLARSAVLLGAGHHEAEDLAQTVLMRCYVSWTKVSGATHPDAYVMKILLNEFRSSRRRRWWQERPTAQLPDRGDQDASVRVDGADAVARALDGLGDGQRDVVVLRYYAHLSDREIADALGIAIGTVKSRLSRAHDRLAHDEHLTTLRDGTTR</sequence>
<evidence type="ECO:0000259" key="6">
    <source>
        <dbReference type="Pfam" id="PF04542"/>
    </source>
</evidence>
<organism evidence="8">
    <name type="scientific">freshwater metagenome</name>
    <dbReference type="NCBI Taxonomy" id="449393"/>
    <lineage>
        <taxon>unclassified sequences</taxon>
        <taxon>metagenomes</taxon>
        <taxon>ecological metagenomes</taxon>
    </lineage>
</organism>
<proteinExistence type="inferred from homology"/>
<dbReference type="GO" id="GO:0006352">
    <property type="term" value="P:DNA-templated transcription initiation"/>
    <property type="evidence" value="ECO:0007669"/>
    <property type="project" value="InterPro"/>
</dbReference>
<evidence type="ECO:0000256" key="5">
    <source>
        <dbReference type="ARBA" id="ARBA00023163"/>
    </source>
</evidence>
<dbReference type="PANTHER" id="PTHR43133:SF50">
    <property type="entry name" value="ECF RNA POLYMERASE SIGMA FACTOR SIGM"/>
    <property type="match status" value="1"/>
</dbReference>
<protein>
    <submittedName>
        <fullName evidence="8">Unannotated protein</fullName>
    </submittedName>
</protein>
<gene>
    <name evidence="8" type="ORF">UFOPK3662_03903</name>
</gene>
<dbReference type="InterPro" id="IPR014325">
    <property type="entry name" value="RNA_pol_sigma-E_actinobac"/>
</dbReference>
<dbReference type="InterPro" id="IPR013324">
    <property type="entry name" value="RNA_pol_sigma_r3/r4-like"/>
</dbReference>
<evidence type="ECO:0000256" key="1">
    <source>
        <dbReference type="ARBA" id="ARBA00010641"/>
    </source>
</evidence>
<dbReference type="Pfam" id="PF04542">
    <property type="entry name" value="Sigma70_r2"/>
    <property type="match status" value="1"/>
</dbReference>
<dbReference type="Gene3D" id="1.10.10.10">
    <property type="entry name" value="Winged helix-like DNA-binding domain superfamily/Winged helix DNA-binding domain"/>
    <property type="match status" value="1"/>
</dbReference>
<dbReference type="InterPro" id="IPR013325">
    <property type="entry name" value="RNA_pol_sigma_r2"/>
</dbReference>
<reference evidence="8" key="1">
    <citation type="submission" date="2020-05" db="EMBL/GenBank/DDBJ databases">
        <authorList>
            <person name="Chiriac C."/>
            <person name="Salcher M."/>
            <person name="Ghai R."/>
            <person name="Kavagutti S V."/>
        </authorList>
    </citation>
    <scope>NUCLEOTIDE SEQUENCE</scope>
</reference>